<evidence type="ECO:0008006" key="4">
    <source>
        <dbReference type="Google" id="ProtNLM"/>
    </source>
</evidence>
<comment type="caution">
    <text evidence="2">The sequence shown here is derived from an EMBL/GenBank/DDBJ whole genome shotgun (WGS) entry which is preliminary data.</text>
</comment>
<keyword evidence="1" id="KW-0472">Membrane</keyword>
<feature type="transmembrane region" description="Helical" evidence="1">
    <location>
        <begin position="60"/>
        <end position="78"/>
    </location>
</feature>
<keyword evidence="3" id="KW-1185">Reference proteome</keyword>
<feature type="transmembrane region" description="Helical" evidence="1">
    <location>
        <begin position="178"/>
        <end position="200"/>
    </location>
</feature>
<keyword evidence="1" id="KW-0812">Transmembrane</keyword>
<feature type="transmembrane region" description="Helical" evidence="1">
    <location>
        <begin position="84"/>
        <end position="107"/>
    </location>
</feature>
<gene>
    <name evidence="2" type="ORF">KBJ98_08765</name>
</gene>
<reference evidence="2 3" key="1">
    <citation type="submission" date="2021-04" db="EMBL/GenBank/DDBJ databases">
        <title>Description of novel Flavobacterium sp. F-328.</title>
        <authorList>
            <person name="Saticioglu I.B."/>
        </authorList>
    </citation>
    <scope>NUCLEOTIDE SEQUENCE [LARGE SCALE GENOMIC DNA]</scope>
    <source>
        <strain evidence="2 3">F-328</strain>
    </source>
</reference>
<evidence type="ECO:0000256" key="1">
    <source>
        <dbReference type="SAM" id="Phobius"/>
    </source>
</evidence>
<evidence type="ECO:0000313" key="3">
    <source>
        <dbReference type="Proteomes" id="UP000679008"/>
    </source>
</evidence>
<feature type="transmembrane region" description="Helical" evidence="1">
    <location>
        <begin position="35"/>
        <end position="51"/>
    </location>
</feature>
<dbReference type="EMBL" id="JAGPXB010000006">
    <property type="protein sequence ID" value="MBQ0908791.1"/>
    <property type="molecule type" value="Genomic_DNA"/>
</dbReference>
<feature type="transmembrane region" description="Helical" evidence="1">
    <location>
        <begin position="7"/>
        <end position="29"/>
    </location>
</feature>
<dbReference type="Proteomes" id="UP000679008">
    <property type="component" value="Unassembled WGS sequence"/>
</dbReference>
<feature type="transmembrane region" description="Helical" evidence="1">
    <location>
        <begin position="119"/>
        <end position="138"/>
    </location>
</feature>
<sequence length="235" mass="27462">MVIKNIVAQLVICTLLLFFIAYFSAGIVINVNSVVYTKPFIIPLFVFYVWLKHQKKLPTLFYWYSFFFYVNEVLLLFWQHSNLIYELALIVSFCGYICLCYMGYLSVRKQKKSSFSKGYKLLIVLINCMFLLSVFYFLKSIIPEKSLGIIIFFNSLSAISLGVIAVLYLSKVTSKKSYYYFFGAFCLIINDVFAAIGTYYFDDVILNTLDRVLHFSSFYLIYKFVSITKKRLKTT</sequence>
<keyword evidence="1" id="KW-1133">Transmembrane helix</keyword>
<dbReference type="RefSeq" id="WP_210789604.1">
    <property type="nucleotide sequence ID" value="NZ_JAGPXB010000006.1"/>
</dbReference>
<organism evidence="2 3">
    <name type="scientific">Flavobacterium erciyesense</name>
    <dbReference type="NCBI Taxonomy" id="2825842"/>
    <lineage>
        <taxon>Bacteria</taxon>
        <taxon>Pseudomonadati</taxon>
        <taxon>Bacteroidota</taxon>
        <taxon>Flavobacteriia</taxon>
        <taxon>Flavobacteriales</taxon>
        <taxon>Flavobacteriaceae</taxon>
        <taxon>Flavobacterium</taxon>
    </lineage>
</organism>
<accession>A0ABS5D478</accession>
<feature type="transmembrane region" description="Helical" evidence="1">
    <location>
        <begin position="150"/>
        <end position="169"/>
    </location>
</feature>
<evidence type="ECO:0000313" key="2">
    <source>
        <dbReference type="EMBL" id="MBQ0908791.1"/>
    </source>
</evidence>
<name>A0ABS5D478_9FLAO</name>
<protein>
    <recommendedName>
        <fullName evidence="4">YhhN-like protein</fullName>
    </recommendedName>
</protein>
<proteinExistence type="predicted"/>